<feature type="transmembrane region" description="Helical" evidence="1">
    <location>
        <begin position="187"/>
        <end position="207"/>
    </location>
</feature>
<dbReference type="Pfam" id="PF01757">
    <property type="entry name" value="Acyl_transf_3"/>
    <property type="match status" value="1"/>
</dbReference>
<feature type="transmembrane region" description="Helical" evidence="1">
    <location>
        <begin position="21"/>
        <end position="38"/>
    </location>
</feature>
<dbReference type="EMBL" id="JACIJK010000004">
    <property type="protein sequence ID" value="MBB5714770.1"/>
    <property type="molecule type" value="Genomic_DNA"/>
</dbReference>
<feature type="transmembrane region" description="Helical" evidence="1">
    <location>
        <begin position="302"/>
        <end position="325"/>
    </location>
</feature>
<dbReference type="InterPro" id="IPR050879">
    <property type="entry name" value="Acyltransferase_3"/>
</dbReference>
<proteinExistence type="predicted"/>
<evidence type="ECO:0000313" key="3">
    <source>
        <dbReference type="EMBL" id="MBB5714770.1"/>
    </source>
</evidence>
<feature type="transmembrane region" description="Helical" evidence="1">
    <location>
        <begin position="219"/>
        <end position="237"/>
    </location>
</feature>
<protein>
    <submittedName>
        <fullName evidence="3">Peptidoglycan/LPS O-acetylase OafA/YrhL</fullName>
    </submittedName>
</protein>
<dbReference type="InterPro" id="IPR002656">
    <property type="entry name" value="Acyl_transf_3_dom"/>
</dbReference>
<reference evidence="3 4" key="1">
    <citation type="submission" date="2020-08" db="EMBL/GenBank/DDBJ databases">
        <title>Genomic Encyclopedia of Type Strains, Phase IV (KMG-IV): sequencing the most valuable type-strain genomes for metagenomic binning, comparative biology and taxonomic classification.</title>
        <authorList>
            <person name="Goeker M."/>
        </authorList>
    </citation>
    <scope>NUCLEOTIDE SEQUENCE [LARGE SCALE GENOMIC DNA]</scope>
    <source>
        <strain evidence="3 4">DSM 100044</strain>
    </source>
</reference>
<dbReference type="AlphaFoldDB" id="A0A7W9EU46"/>
<gene>
    <name evidence="3" type="ORF">FHS94_001606</name>
</gene>
<keyword evidence="4" id="KW-1185">Reference proteome</keyword>
<keyword evidence="1" id="KW-1133">Transmembrane helix</keyword>
<dbReference type="RefSeq" id="WP_184056368.1">
    <property type="nucleotide sequence ID" value="NZ_JACIJK010000004.1"/>
</dbReference>
<comment type="caution">
    <text evidence="3">The sequence shown here is derived from an EMBL/GenBank/DDBJ whole genome shotgun (WGS) entry which is preliminary data.</text>
</comment>
<feature type="transmembrane region" description="Helical" evidence="1">
    <location>
        <begin position="84"/>
        <end position="109"/>
    </location>
</feature>
<name>A0A7W9EU46_9SPHN</name>
<keyword evidence="1" id="KW-0812">Transmembrane</keyword>
<evidence type="ECO:0000313" key="4">
    <source>
        <dbReference type="Proteomes" id="UP000546200"/>
    </source>
</evidence>
<feature type="transmembrane region" description="Helical" evidence="1">
    <location>
        <begin position="157"/>
        <end position="175"/>
    </location>
</feature>
<feature type="transmembrane region" description="Helical" evidence="1">
    <location>
        <begin position="44"/>
        <end position="63"/>
    </location>
</feature>
<accession>A0A7W9EU46</accession>
<feature type="transmembrane region" description="Helical" evidence="1">
    <location>
        <begin position="243"/>
        <end position="260"/>
    </location>
</feature>
<feature type="transmembrane region" description="Helical" evidence="1">
    <location>
        <begin position="272"/>
        <end position="290"/>
    </location>
</feature>
<keyword evidence="1" id="KW-0472">Membrane</keyword>
<evidence type="ECO:0000256" key="1">
    <source>
        <dbReference type="SAM" id="Phobius"/>
    </source>
</evidence>
<dbReference type="PANTHER" id="PTHR23028">
    <property type="entry name" value="ACETYLTRANSFERASE"/>
    <property type="match status" value="1"/>
</dbReference>
<organism evidence="3 4">
    <name type="scientific">Sphingomonas aerophila</name>
    <dbReference type="NCBI Taxonomy" id="1344948"/>
    <lineage>
        <taxon>Bacteria</taxon>
        <taxon>Pseudomonadati</taxon>
        <taxon>Pseudomonadota</taxon>
        <taxon>Alphaproteobacteria</taxon>
        <taxon>Sphingomonadales</taxon>
        <taxon>Sphingomonadaceae</taxon>
        <taxon>Sphingomonas</taxon>
    </lineage>
</organism>
<feature type="domain" description="Acyltransferase 3" evidence="2">
    <location>
        <begin position="13"/>
        <end position="318"/>
    </location>
</feature>
<dbReference type="PANTHER" id="PTHR23028:SF134">
    <property type="entry name" value="PUTATIVE (AFU_ORTHOLOGUE AFUA_4G08520)-RELATED"/>
    <property type="match status" value="1"/>
</dbReference>
<dbReference type="Proteomes" id="UP000546200">
    <property type="component" value="Unassembled WGS sequence"/>
</dbReference>
<feature type="transmembrane region" description="Helical" evidence="1">
    <location>
        <begin position="129"/>
        <end position="150"/>
    </location>
</feature>
<dbReference type="GO" id="GO:0016747">
    <property type="term" value="F:acyltransferase activity, transferring groups other than amino-acyl groups"/>
    <property type="evidence" value="ECO:0007669"/>
    <property type="project" value="InterPro"/>
</dbReference>
<sequence>MEGSRLTRTGHWPALDGLRGVAAIAVVVFHCAVWVLPVRLVPHAFLAVDFFFILSGLVVDHAYRSRLKGGMTRGDFARARIIRLYPMLVLGTLLGFPVALAVYGVSIWTGLPFAVLGLPIPYGWADTPFTINVPAWSLFFELIASTFYVVIGYKLRWPVIAGIAALSVAVLMLGAREQHSLNLGAHYAGLFYGLPRAMLGFSIGMLLARLISKVTLPRVPFEALALIVVASFLVPTLKRGDNYYALLSLFVLYPAVMCLGCFSNPSTQTGRLVEWLGAISYPLYIVHMPVKKLGDYLALNRFGFLGIAAVLLSSVALAEVLLRYYDEPIRKWLKTQAHNSGLSGAESRPSRL</sequence>
<evidence type="ECO:0000259" key="2">
    <source>
        <dbReference type="Pfam" id="PF01757"/>
    </source>
</evidence>